<dbReference type="AlphaFoldDB" id="A0AAV6RLR7"/>
<protein>
    <recommendedName>
        <fullName evidence="2">G protein-regulated inducer of neurite outgrowth C-terminal domain-containing protein</fullName>
    </recommendedName>
</protein>
<dbReference type="Pfam" id="PF15235">
    <property type="entry name" value="GRIN_C"/>
    <property type="match status" value="1"/>
</dbReference>
<evidence type="ECO:0000256" key="1">
    <source>
        <dbReference type="SAM" id="MobiDB-lite"/>
    </source>
</evidence>
<feature type="compositionally biased region" description="Low complexity" evidence="1">
    <location>
        <begin position="187"/>
        <end position="198"/>
    </location>
</feature>
<reference evidence="3 4" key="1">
    <citation type="journal article" date="2021" name="Sci. Rep.">
        <title>Chromosome anchoring in Senegalese sole (Solea senegalensis) reveals sex-associated markers and genome rearrangements in flatfish.</title>
        <authorList>
            <person name="Guerrero-Cozar I."/>
            <person name="Gomez-Garrido J."/>
            <person name="Berbel C."/>
            <person name="Martinez-Blanch J.F."/>
            <person name="Alioto T."/>
            <person name="Claros M.G."/>
            <person name="Gagnaire P.A."/>
            <person name="Manchado M."/>
        </authorList>
    </citation>
    <scope>NUCLEOTIDE SEQUENCE [LARGE SCALE GENOMIC DNA]</scope>
    <source>
        <strain evidence="3">Sse05_10M</strain>
    </source>
</reference>
<accession>A0AAV6RLR7</accession>
<feature type="region of interest" description="Disordered" evidence="1">
    <location>
        <begin position="273"/>
        <end position="303"/>
    </location>
</feature>
<gene>
    <name evidence="3" type="ORF">JOB18_002432</name>
</gene>
<name>A0AAV6RLR7_SOLSE</name>
<dbReference type="InterPro" id="IPR032745">
    <property type="entry name" value="GRIN_C"/>
</dbReference>
<comment type="caution">
    <text evidence="3">The sequence shown here is derived from an EMBL/GenBank/DDBJ whole genome shotgun (WGS) entry which is preliminary data.</text>
</comment>
<feature type="compositionally biased region" description="Polar residues" evidence="1">
    <location>
        <begin position="216"/>
        <end position="228"/>
    </location>
</feature>
<evidence type="ECO:0000313" key="4">
    <source>
        <dbReference type="Proteomes" id="UP000693946"/>
    </source>
</evidence>
<dbReference type="Proteomes" id="UP000693946">
    <property type="component" value="Linkage Group LG18"/>
</dbReference>
<keyword evidence="4" id="KW-1185">Reference proteome</keyword>
<evidence type="ECO:0000259" key="2">
    <source>
        <dbReference type="Pfam" id="PF15235"/>
    </source>
</evidence>
<feature type="domain" description="G protein-regulated inducer of neurite outgrowth C-terminal" evidence="2">
    <location>
        <begin position="484"/>
        <end position="531"/>
    </location>
</feature>
<proteinExistence type="predicted"/>
<feature type="region of interest" description="Disordered" evidence="1">
    <location>
        <begin position="414"/>
        <end position="461"/>
    </location>
</feature>
<organism evidence="3 4">
    <name type="scientific">Solea senegalensis</name>
    <name type="common">Senegalese sole</name>
    <dbReference type="NCBI Taxonomy" id="28829"/>
    <lineage>
        <taxon>Eukaryota</taxon>
        <taxon>Metazoa</taxon>
        <taxon>Chordata</taxon>
        <taxon>Craniata</taxon>
        <taxon>Vertebrata</taxon>
        <taxon>Euteleostomi</taxon>
        <taxon>Actinopterygii</taxon>
        <taxon>Neopterygii</taxon>
        <taxon>Teleostei</taxon>
        <taxon>Neoteleostei</taxon>
        <taxon>Acanthomorphata</taxon>
        <taxon>Carangaria</taxon>
        <taxon>Pleuronectiformes</taxon>
        <taxon>Pleuronectoidei</taxon>
        <taxon>Soleidae</taxon>
        <taxon>Solea</taxon>
    </lineage>
</organism>
<dbReference type="EMBL" id="JAGKHQ010000010">
    <property type="protein sequence ID" value="KAG7506303.1"/>
    <property type="molecule type" value="Genomic_DNA"/>
</dbReference>
<feature type="compositionally biased region" description="Polar residues" evidence="1">
    <location>
        <begin position="163"/>
        <end position="180"/>
    </location>
</feature>
<feature type="compositionally biased region" description="Acidic residues" evidence="1">
    <location>
        <begin position="603"/>
        <end position="612"/>
    </location>
</feature>
<sequence length="652" mass="70812">MAKPGRPVSESYKHVCCSVSQSLSYGDETAIVGLEDEDDQSPIFSISKSSMDVVMATGAPHKRDPAWTRMSMRRSSSTNTHCEQDSAILQQLRSHMLQQVSSTNSHHLSLTTHNLDMHSPPALSEHRVANMQCCSESSGNIHSRSSTPETVVWKGGASCSSSLTQEACNPSAPESPTSKLISPPTTPSLFTSSLHTPTVSPVEPLNHQENFLMPSPATSPLQVHTSAPLTSNSSNLLQLSSTRGSFQFPSQKSSSVCSLEDNAVSDVGSVFEDSTKELHGPGGFQLPEGRETRSPERMLSSPMPTTLAEGQEVGRSGVSPCYPQLPWQSGESCLAQGCEKSPHDSSLSDSLVSDCCRCKLSYRTSITGPPQDDVIKEEGTVTSQVVLVDAEVQTISPMGSWWDLRRNIFTSNTGSHSNLGSPPGSRLNLKSSVGSNSNLVSPSSSMFPVSSEEEERHEEDQMWDMNSASSQDLERRRPCLKIHGSTREEMGRRSSMKQVQWDEDGMTWDIHGASVDPEELSTAIKKHLEFQSSPRPLRPSTKKKRAPKPPLILSVVKVMAPELNQPVMIKTSPCVMAGEGGETKQVEEEVPCGISRAEGENTKDEEDDEVYGEEGSSHPKSPLRGIVHTRKKSGIRSLGRPGWCGSSRKAND</sequence>
<feature type="region of interest" description="Disordered" evidence="1">
    <location>
        <begin position="580"/>
        <end position="652"/>
    </location>
</feature>
<evidence type="ECO:0000313" key="3">
    <source>
        <dbReference type="EMBL" id="KAG7506303.1"/>
    </source>
</evidence>
<feature type="compositionally biased region" description="Low complexity" evidence="1">
    <location>
        <begin position="427"/>
        <end position="450"/>
    </location>
</feature>
<feature type="region of interest" description="Disordered" evidence="1">
    <location>
        <begin position="163"/>
        <end position="229"/>
    </location>
</feature>